<keyword evidence="1" id="KW-0853">WD repeat</keyword>
<evidence type="ECO:0000313" key="5">
    <source>
        <dbReference type="Proteomes" id="UP001150925"/>
    </source>
</evidence>
<dbReference type="PANTHER" id="PTHR19872">
    <property type="entry name" value="UBIQUITIN LIGASE SPECIFICITY FACTOR/HREP PROTEIN"/>
    <property type="match status" value="1"/>
</dbReference>
<dbReference type="CDD" id="cd22147">
    <property type="entry name" value="F-box_SpPof1-like"/>
    <property type="match status" value="1"/>
</dbReference>
<dbReference type="Pfam" id="PF12937">
    <property type="entry name" value="F-box-like"/>
    <property type="match status" value="1"/>
</dbReference>
<evidence type="ECO:0000256" key="2">
    <source>
        <dbReference type="ARBA" id="ARBA00022737"/>
    </source>
</evidence>
<name>A0A9W8E5I2_9FUNG</name>
<protein>
    <recommendedName>
        <fullName evidence="3">F-box domain-containing protein</fullName>
    </recommendedName>
</protein>
<dbReference type="SMART" id="SM00256">
    <property type="entry name" value="FBOX"/>
    <property type="match status" value="1"/>
</dbReference>
<organism evidence="4 5">
    <name type="scientific">Dispira parvispora</name>
    <dbReference type="NCBI Taxonomy" id="1520584"/>
    <lineage>
        <taxon>Eukaryota</taxon>
        <taxon>Fungi</taxon>
        <taxon>Fungi incertae sedis</taxon>
        <taxon>Zoopagomycota</taxon>
        <taxon>Kickxellomycotina</taxon>
        <taxon>Dimargaritomycetes</taxon>
        <taxon>Dimargaritales</taxon>
        <taxon>Dimargaritaceae</taxon>
        <taxon>Dispira</taxon>
    </lineage>
</organism>
<proteinExistence type="predicted"/>
<evidence type="ECO:0000259" key="3">
    <source>
        <dbReference type="PROSITE" id="PS50181"/>
    </source>
</evidence>
<dbReference type="InterPro" id="IPR036047">
    <property type="entry name" value="F-box-like_dom_sf"/>
</dbReference>
<feature type="non-terminal residue" evidence="4">
    <location>
        <position position="192"/>
    </location>
</feature>
<dbReference type="Proteomes" id="UP001150925">
    <property type="component" value="Unassembled WGS sequence"/>
</dbReference>
<dbReference type="Gene3D" id="1.20.1280.50">
    <property type="match status" value="1"/>
</dbReference>
<comment type="caution">
    <text evidence="4">The sequence shown here is derived from an EMBL/GenBank/DDBJ whole genome shotgun (WGS) entry which is preliminary data.</text>
</comment>
<gene>
    <name evidence="4" type="ORF">IWQ62_004551</name>
</gene>
<dbReference type="PROSITE" id="PS50181">
    <property type="entry name" value="FBOX"/>
    <property type="match status" value="1"/>
</dbReference>
<keyword evidence="5" id="KW-1185">Reference proteome</keyword>
<accession>A0A9W8E5I2</accession>
<dbReference type="AlphaFoldDB" id="A0A9W8E5I2"/>
<dbReference type="SUPFAM" id="SSF81383">
    <property type="entry name" value="F-box domain"/>
    <property type="match status" value="1"/>
</dbReference>
<dbReference type="OrthoDB" id="5580488at2759"/>
<dbReference type="EMBL" id="JANBPY010001552">
    <property type="protein sequence ID" value="KAJ1959583.1"/>
    <property type="molecule type" value="Genomic_DNA"/>
</dbReference>
<feature type="domain" description="F-box" evidence="3">
    <location>
        <begin position="122"/>
        <end position="168"/>
    </location>
</feature>
<dbReference type="PANTHER" id="PTHR19872:SF9">
    <property type="entry name" value="UBIQUITIN-BINDING SDF UBIQUITIN LIGASE COMPLEX SUBUNIT"/>
    <property type="match status" value="1"/>
</dbReference>
<dbReference type="InterPro" id="IPR051075">
    <property type="entry name" value="SCF_subunit_WD-repeat"/>
</dbReference>
<reference evidence="4" key="1">
    <citation type="submission" date="2022-07" db="EMBL/GenBank/DDBJ databases">
        <title>Phylogenomic reconstructions and comparative analyses of Kickxellomycotina fungi.</title>
        <authorList>
            <person name="Reynolds N.K."/>
            <person name="Stajich J.E."/>
            <person name="Barry K."/>
            <person name="Grigoriev I.V."/>
            <person name="Crous P."/>
            <person name="Smith M.E."/>
        </authorList>
    </citation>
    <scope>NUCLEOTIDE SEQUENCE</scope>
    <source>
        <strain evidence="4">RSA 1196</strain>
    </source>
</reference>
<evidence type="ECO:0000313" key="4">
    <source>
        <dbReference type="EMBL" id="KAJ1959583.1"/>
    </source>
</evidence>
<keyword evidence="2" id="KW-0677">Repeat</keyword>
<dbReference type="InterPro" id="IPR001810">
    <property type="entry name" value="F-box_dom"/>
</dbReference>
<sequence>MASPTLPNTHYPSPSSPPYHAEIVSTVNAVLAEAASNPTPSLRCYRHTSAQHRAEGAATFEELTKQVAKLPQATQTDVETMWSIFARSTASTRLLILGGLLNQCCVPQLSFVHQAVPPLIRVDFIAMSPPNVAFKILSYLDAKTLCRAAQVSKTWQLMANDDRLWHRMCEQHIDRKCTKCGWGLPLLHKRQR</sequence>
<evidence type="ECO:0000256" key="1">
    <source>
        <dbReference type="ARBA" id="ARBA00022574"/>
    </source>
</evidence>